<proteinExistence type="predicted"/>
<keyword evidence="4" id="KW-1185">Reference proteome</keyword>
<dbReference type="EMBL" id="VSWD01000007">
    <property type="protein sequence ID" value="KAK3098962.1"/>
    <property type="molecule type" value="Genomic_DNA"/>
</dbReference>
<feature type="domain" description="Centrosomal protein CEP104 Zn finger" evidence="2">
    <location>
        <begin position="43"/>
        <end position="137"/>
    </location>
</feature>
<feature type="region of interest" description="Disordered" evidence="1">
    <location>
        <begin position="307"/>
        <end position="342"/>
    </location>
</feature>
<organism evidence="3 4">
    <name type="scientific">Pinctada imbricata</name>
    <name type="common">Atlantic pearl-oyster</name>
    <name type="synonym">Pinctada martensii</name>
    <dbReference type="NCBI Taxonomy" id="66713"/>
    <lineage>
        <taxon>Eukaryota</taxon>
        <taxon>Metazoa</taxon>
        <taxon>Spiralia</taxon>
        <taxon>Lophotrochozoa</taxon>
        <taxon>Mollusca</taxon>
        <taxon>Bivalvia</taxon>
        <taxon>Autobranchia</taxon>
        <taxon>Pteriomorphia</taxon>
        <taxon>Pterioida</taxon>
        <taxon>Pterioidea</taxon>
        <taxon>Pteriidae</taxon>
        <taxon>Pinctada</taxon>
    </lineage>
</organism>
<evidence type="ECO:0000313" key="3">
    <source>
        <dbReference type="EMBL" id="KAK3098962.1"/>
    </source>
</evidence>
<dbReference type="Gene3D" id="1.10.533.10">
    <property type="entry name" value="Death Domain, Fas"/>
    <property type="match status" value="1"/>
</dbReference>
<gene>
    <name evidence="3" type="ORF">FSP39_024732</name>
</gene>
<dbReference type="InterPro" id="IPR011029">
    <property type="entry name" value="DEATH-like_dom_sf"/>
</dbReference>
<evidence type="ECO:0000259" key="2">
    <source>
        <dbReference type="Pfam" id="PF21039"/>
    </source>
</evidence>
<dbReference type="Proteomes" id="UP001186944">
    <property type="component" value="Unassembled WGS sequence"/>
</dbReference>
<comment type="caution">
    <text evidence="3">The sequence shown here is derived from an EMBL/GenBank/DDBJ whole genome shotgun (WGS) entry which is preliminary data.</text>
</comment>
<accession>A0AA88YGH6</accession>
<sequence>MRLKKRPTEIDRTWLHVPSGTPGPPAVTLIKHCRLCGEWMEDEDRHGSLLCPMLITCELCYSIIEIKSYSQHLRDSCDRAKEKYTVCPTCNMSVPFEKLEDHRNDIYCWPAEFGTSKCQLCYKRVESTEDAWKKHLIGIDDGCEKNPRRLTFLRRQEMHAPLFSSSTEKRGTYIEGNITETQNEEEPTLHFSRQATSDEVRGTMDIDENGSEVQWFTPSTSFSFETDQRWCFPSSSYNCPQASFNEVHHIATYFEDVSGEIESEVDNPSVSFSERSHTVIGNLTFFSSHQNEYENLEVCEAVGEQSVRAPPSVSIMDDNDERSSTERNGSSDCHSWDEEDSFHSEDRDRHGVLVKEYKGKNVEKYLIVLNASFSDPERNRTDVTRFLNRRHQLKAKKAEGWIRNDINLLNISKEILKETSIGFGTYLGFSIDELNQRFHNNDESQTETYLQLLEDWRKRNSMNDPCCVIKELRNALNQVYIYHYEEELSTFMCECGGDFSIIQDKQLRGLLKKGPKYRIPSKIDFIKCREVLKEALDNYTKRWCKSEGVESHSLNDWKNLILDITDIRIDNFHKNPHLFENPSSRSQRYFKSKLRNLHEKFVFAPADKAANNTIII</sequence>
<dbReference type="PANTHER" id="PTHR13371">
    <property type="entry name" value="GLYCINE-, GLUTAMATE-, THIENYLCYCLOHEXYLPIPERIDINE-BINDING PROTEIN"/>
    <property type="match status" value="1"/>
</dbReference>
<dbReference type="AlphaFoldDB" id="A0AA88YGH6"/>
<evidence type="ECO:0000313" key="4">
    <source>
        <dbReference type="Proteomes" id="UP001186944"/>
    </source>
</evidence>
<dbReference type="InterPro" id="IPR048738">
    <property type="entry name" value="CEP104_Znf"/>
</dbReference>
<dbReference type="InterPro" id="IPR052607">
    <property type="entry name" value="CEP104-like"/>
</dbReference>
<dbReference type="GO" id="GO:0005929">
    <property type="term" value="C:cilium"/>
    <property type="evidence" value="ECO:0007669"/>
    <property type="project" value="TreeGrafter"/>
</dbReference>
<dbReference type="Pfam" id="PF21039">
    <property type="entry name" value="CEP104_ZnF"/>
    <property type="match status" value="1"/>
</dbReference>
<name>A0AA88YGH6_PINIB</name>
<protein>
    <recommendedName>
        <fullName evidence="2">Centrosomal protein CEP104 Zn finger domain-containing protein</fullName>
    </recommendedName>
</protein>
<evidence type="ECO:0000256" key="1">
    <source>
        <dbReference type="SAM" id="MobiDB-lite"/>
    </source>
</evidence>
<reference evidence="3" key="1">
    <citation type="submission" date="2019-08" db="EMBL/GenBank/DDBJ databases">
        <title>The improved chromosome-level genome for the pearl oyster Pinctada fucata martensii using PacBio sequencing and Hi-C.</title>
        <authorList>
            <person name="Zheng Z."/>
        </authorList>
    </citation>
    <scope>NUCLEOTIDE SEQUENCE</scope>
    <source>
        <strain evidence="3">ZZ-2019</strain>
        <tissue evidence="3">Adductor muscle</tissue>
    </source>
</reference>
<dbReference type="PANTHER" id="PTHR13371:SF0">
    <property type="entry name" value="CENTROSOMAL PROTEIN OF 104 KDA"/>
    <property type="match status" value="1"/>
</dbReference>